<comment type="caution">
    <text evidence="1">The sequence shown here is derived from an EMBL/GenBank/DDBJ whole genome shotgun (WGS) entry which is preliminary data.</text>
</comment>
<name>A0AB74QI02_CLODI</name>
<dbReference type="RefSeq" id="WP_009899658.1">
    <property type="nucleotide sequence ID" value="NZ_BDSN01000033.1"/>
</dbReference>
<evidence type="ECO:0000313" key="1">
    <source>
        <dbReference type="EMBL" id="VFD36177.1"/>
    </source>
</evidence>
<proteinExistence type="predicted"/>
<dbReference type="Proteomes" id="UP000411588">
    <property type="component" value="Unassembled WGS sequence"/>
</dbReference>
<protein>
    <submittedName>
        <fullName evidence="1">Uncharacterized protein</fullName>
    </submittedName>
</protein>
<dbReference type="EMBL" id="CAADAN010000021">
    <property type="protein sequence ID" value="VFD36177.1"/>
    <property type="molecule type" value="Genomic_DNA"/>
</dbReference>
<dbReference type="AlphaFoldDB" id="A0AB74QI02"/>
<accession>A0AB74QI02</accession>
<evidence type="ECO:0000313" key="2">
    <source>
        <dbReference type="Proteomes" id="UP000411588"/>
    </source>
</evidence>
<sequence length="58" mass="6692">MKKVDTKKISKSIKESTEFGILYSSLKDKQRDRVLGIMEGMKIANELSENNFMDIKHS</sequence>
<organism evidence="1 2">
    <name type="scientific">Clostridioides difficile</name>
    <name type="common">Peptoclostridium difficile</name>
    <dbReference type="NCBI Taxonomy" id="1496"/>
    <lineage>
        <taxon>Bacteria</taxon>
        <taxon>Bacillati</taxon>
        <taxon>Bacillota</taxon>
        <taxon>Clostridia</taxon>
        <taxon>Peptostreptococcales</taxon>
        <taxon>Peptostreptococcaceae</taxon>
        <taxon>Clostridioides</taxon>
    </lineage>
</organism>
<reference evidence="1 2" key="1">
    <citation type="submission" date="2019-02" db="EMBL/GenBank/DDBJ databases">
        <authorList>
            <consortium name="Pathogen Informatics"/>
        </authorList>
    </citation>
    <scope>NUCLEOTIDE SEQUENCE [LARGE SCALE GENOMIC DNA]</scope>
    <source>
        <strain evidence="2">clo34</strain>
    </source>
</reference>
<gene>
    <name evidence="1" type="ORF">SAMEA1402399_03877</name>
</gene>